<dbReference type="InterPro" id="IPR045748">
    <property type="entry name" value="DcaP"/>
</dbReference>
<dbReference type="EMBL" id="PYVF01000003">
    <property type="protein sequence ID" value="PTB90310.1"/>
    <property type="molecule type" value="Genomic_DNA"/>
</dbReference>
<dbReference type="Pfam" id="PF19577">
    <property type="entry name" value="DcaP"/>
    <property type="match status" value="1"/>
</dbReference>
<feature type="signal peptide" evidence="1">
    <location>
        <begin position="1"/>
        <end position="26"/>
    </location>
</feature>
<dbReference type="AlphaFoldDB" id="A0A2T4D942"/>
<organism evidence="2 3">
    <name type="scientific">Pseudidiomarina aestuarii</name>
    <dbReference type="NCBI Taxonomy" id="624146"/>
    <lineage>
        <taxon>Bacteria</taxon>
        <taxon>Pseudomonadati</taxon>
        <taxon>Pseudomonadota</taxon>
        <taxon>Gammaproteobacteria</taxon>
        <taxon>Alteromonadales</taxon>
        <taxon>Idiomarinaceae</taxon>
        <taxon>Pseudidiomarina</taxon>
    </lineage>
</organism>
<gene>
    <name evidence="2" type="ORF">C9927_00450</name>
</gene>
<reference evidence="2 3" key="1">
    <citation type="submission" date="2018-03" db="EMBL/GenBank/DDBJ databases">
        <title>Cross-interface Injection: A General Nanoliter Liquid Handling Method Applied to Single Cells Genome Amplification Automated Nanoliter Liquid Handling Applied to Single Cell Multiple Displacement Amplification.</title>
        <authorList>
            <person name="Yun J."/>
            <person name="Xu P."/>
            <person name="Xu J."/>
            <person name="Dai X."/>
            <person name="Wang Y."/>
            <person name="Zheng X."/>
            <person name="Cao C."/>
            <person name="Yi Q."/>
            <person name="Zhu Y."/>
            <person name="Wang L."/>
            <person name="Dong Z."/>
            <person name="Huang Y."/>
            <person name="Huang L."/>
            <person name="Du W."/>
        </authorList>
    </citation>
    <scope>NUCLEOTIDE SEQUENCE [LARGE SCALE GENOMIC DNA]</scope>
    <source>
        <strain evidence="2 3">A12-4</strain>
    </source>
</reference>
<comment type="caution">
    <text evidence="2">The sequence shown here is derived from an EMBL/GenBank/DDBJ whole genome shotgun (WGS) entry which is preliminary data.</text>
</comment>
<sequence length="388" mass="42030">MLHNKLQKSLIASAVLGAIVSAPVMADEGPTWKFSGYVKLDAFASDYGDGTAPASGFIGRQFYIPSTTPVGGQGDDPVTDVHARQSRFFFDVNQKLDNGKDISARIEIDFLTVPVGDERITNSYAPRLRQAYIKYDNWLIGQAWSNFQDLSILPESVDFVGATDGMIFMRQPQVRYTSGSWSFSLENPETTVTPNGGGGRITSSDGLMPDFTAKYSGKSGNLSYSVAGLVRQLAYDVDGDGSDETAGGFGVNFAAKYVLGNGNDIRFSASTGSGFGRYLGLNTFNGAVIDANGDLEAIDSQGITFAYRHQWNEKTRSNFVYSRGWADNDSGLLGTAVTKSTQRIGFNVMHSPAKNVTFGAELSQATREIESGVDGDMTRLHFMAMYSF</sequence>
<name>A0A2T4D942_9GAMM</name>
<evidence type="ECO:0000313" key="3">
    <source>
        <dbReference type="Proteomes" id="UP000242087"/>
    </source>
</evidence>
<accession>A0A2T4D942</accession>
<dbReference type="Proteomes" id="UP000242087">
    <property type="component" value="Unassembled WGS sequence"/>
</dbReference>
<evidence type="ECO:0000313" key="2">
    <source>
        <dbReference type="EMBL" id="PTB90310.1"/>
    </source>
</evidence>
<evidence type="ECO:0000256" key="1">
    <source>
        <dbReference type="SAM" id="SignalP"/>
    </source>
</evidence>
<keyword evidence="1" id="KW-0732">Signal</keyword>
<feature type="chain" id="PRO_5015449686" evidence="1">
    <location>
        <begin position="27"/>
        <end position="388"/>
    </location>
</feature>
<protein>
    <submittedName>
        <fullName evidence="2">Porin</fullName>
    </submittedName>
</protein>
<proteinExistence type="predicted"/>
<dbReference type="SUPFAM" id="SSF56935">
    <property type="entry name" value="Porins"/>
    <property type="match status" value="1"/>
</dbReference>